<sequence>MPEFATLLSTLMWRKRPRDNQNISMLFDQQLIFTTSVKASPPHSEIKV</sequence>
<name>A0A0B1STI3_OESDE</name>
<accession>A0A0B1STI3</accession>
<dbReference type="Proteomes" id="UP000053660">
    <property type="component" value="Unassembled WGS sequence"/>
</dbReference>
<evidence type="ECO:0000313" key="2">
    <source>
        <dbReference type="Proteomes" id="UP000053660"/>
    </source>
</evidence>
<gene>
    <name evidence="1" type="ORF">OESDEN_13063</name>
</gene>
<organism evidence="1 2">
    <name type="scientific">Oesophagostomum dentatum</name>
    <name type="common">Nodular worm</name>
    <dbReference type="NCBI Taxonomy" id="61180"/>
    <lineage>
        <taxon>Eukaryota</taxon>
        <taxon>Metazoa</taxon>
        <taxon>Ecdysozoa</taxon>
        <taxon>Nematoda</taxon>
        <taxon>Chromadorea</taxon>
        <taxon>Rhabditida</taxon>
        <taxon>Rhabditina</taxon>
        <taxon>Rhabditomorpha</taxon>
        <taxon>Strongyloidea</taxon>
        <taxon>Strongylidae</taxon>
        <taxon>Oesophagostomum</taxon>
    </lineage>
</organism>
<evidence type="ECO:0000313" key="1">
    <source>
        <dbReference type="EMBL" id="KHJ87166.1"/>
    </source>
</evidence>
<keyword evidence="2" id="KW-1185">Reference proteome</keyword>
<reference evidence="1 2" key="1">
    <citation type="submission" date="2014-03" db="EMBL/GenBank/DDBJ databases">
        <title>Draft genome of the hookworm Oesophagostomum dentatum.</title>
        <authorList>
            <person name="Mitreva M."/>
        </authorList>
    </citation>
    <scope>NUCLEOTIDE SEQUENCE [LARGE SCALE GENOMIC DNA]</scope>
    <source>
        <strain evidence="1 2">OD-Hann</strain>
    </source>
</reference>
<proteinExistence type="predicted"/>
<dbReference type="EMBL" id="KN558362">
    <property type="protein sequence ID" value="KHJ87166.1"/>
    <property type="molecule type" value="Genomic_DNA"/>
</dbReference>
<dbReference type="AlphaFoldDB" id="A0A0B1STI3"/>
<protein>
    <submittedName>
        <fullName evidence="1">Uncharacterized protein</fullName>
    </submittedName>
</protein>